<evidence type="ECO:0000313" key="5">
    <source>
        <dbReference type="Proteomes" id="UP000076842"/>
    </source>
</evidence>
<dbReference type="STRING" id="1353952.A0A165F1K7"/>
<feature type="coiled-coil region" evidence="1">
    <location>
        <begin position="222"/>
        <end position="249"/>
    </location>
</feature>
<protein>
    <recommendedName>
        <fullName evidence="3">DUF7918 domain-containing protein</fullName>
    </recommendedName>
</protein>
<name>A0A165F1K7_9BASI</name>
<feature type="region of interest" description="Disordered" evidence="2">
    <location>
        <begin position="250"/>
        <end position="282"/>
    </location>
</feature>
<keyword evidence="5" id="KW-1185">Reference proteome</keyword>
<evidence type="ECO:0000256" key="1">
    <source>
        <dbReference type="SAM" id="Coils"/>
    </source>
</evidence>
<dbReference type="InParanoid" id="A0A165F1K7"/>
<keyword evidence="1" id="KW-0175">Coiled coil</keyword>
<accession>A0A165F1K7</accession>
<dbReference type="Pfam" id="PF25534">
    <property type="entry name" value="DUF7918"/>
    <property type="match status" value="1"/>
</dbReference>
<evidence type="ECO:0000259" key="3">
    <source>
        <dbReference type="Pfam" id="PF25534"/>
    </source>
</evidence>
<dbReference type="InterPro" id="IPR057678">
    <property type="entry name" value="DUF7918"/>
</dbReference>
<dbReference type="AlphaFoldDB" id="A0A165F1K7"/>
<organism evidence="4 5">
    <name type="scientific">Calocera cornea HHB12733</name>
    <dbReference type="NCBI Taxonomy" id="1353952"/>
    <lineage>
        <taxon>Eukaryota</taxon>
        <taxon>Fungi</taxon>
        <taxon>Dikarya</taxon>
        <taxon>Basidiomycota</taxon>
        <taxon>Agaricomycotina</taxon>
        <taxon>Dacrymycetes</taxon>
        <taxon>Dacrymycetales</taxon>
        <taxon>Dacrymycetaceae</taxon>
        <taxon>Calocera</taxon>
    </lineage>
</organism>
<dbReference type="Proteomes" id="UP000076842">
    <property type="component" value="Unassembled WGS sequence"/>
</dbReference>
<feature type="non-terminal residue" evidence="4">
    <location>
        <position position="1"/>
    </location>
</feature>
<evidence type="ECO:0000313" key="4">
    <source>
        <dbReference type="EMBL" id="KZT55998.1"/>
    </source>
</evidence>
<feature type="domain" description="DUF7918" evidence="3">
    <location>
        <begin position="2"/>
        <end position="198"/>
    </location>
</feature>
<dbReference type="OrthoDB" id="3364132at2759"/>
<reference evidence="4 5" key="1">
    <citation type="journal article" date="2016" name="Mol. Biol. Evol.">
        <title>Comparative Genomics of Early-Diverging Mushroom-Forming Fungi Provides Insights into the Origins of Lignocellulose Decay Capabilities.</title>
        <authorList>
            <person name="Nagy L.G."/>
            <person name="Riley R."/>
            <person name="Tritt A."/>
            <person name="Adam C."/>
            <person name="Daum C."/>
            <person name="Floudas D."/>
            <person name="Sun H."/>
            <person name="Yadav J.S."/>
            <person name="Pangilinan J."/>
            <person name="Larsson K.H."/>
            <person name="Matsuura K."/>
            <person name="Barry K."/>
            <person name="Labutti K."/>
            <person name="Kuo R."/>
            <person name="Ohm R.A."/>
            <person name="Bhattacharya S.S."/>
            <person name="Shirouzu T."/>
            <person name="Yoshinaga Y."/>
            <person name="Martin F.M."/>
            <person name="Grigoriev I.V."/>
            <person name="Hibbett D.S."/>
        </authorList>
    </citation>
    <scope>NUCLEOTIDE SEQUENCE [LARGE SCALE GENOMIC DNA]</scope>
    <source>
        <strain evidence="4 5">HHB12733</strain>
    </source>
</reference>
<gene>
    <name evidence="4" type="ORF">CALCODRAFT_544832</name>
</gene>
<proteinExistence type="predicted"/>
<dbReference type="EMBL" id="KV423985">
    <property type="protein sequence ID" value="KZT55998.1"/>
    <property type="molecule type" value="Genomic_DNA"/>
</dbReference>
<sequence>KLEAWIEVDGVRLEEHKVEYNRGTQTICCWIASESDKEFDIVWICSDDAIIATRGRITIDGYRLGGQFGPGERVYSAFRMDDSQVSPLRFGKMELIDDESAVANEAFLKNVGVIQLVVQRGSTTPSTNPMDTSLKGQTNPCIEFLKKPTPIYENLKKTGGHRLVLGEPRKCEKLRERIKFTPRENDIPVKFMFNYRPKVIDDSNLVKRQILTESTSAPSVKEDEEEATLRAVQKSLAALEERLKLHISQRQNPFAGSGNVKKEHEPMQHFFAKGEVIDLTED</sequence>
<evidence type="ECO:0000256" key="2">
    <source>
        <dbReference type="SAM" id="MobiDB-lite"/>
    </source>
</evidence>